<name>A0AAD7UFR0_9STRA</name>
<feature type="repeat" description="WD" evidence="3">
    <location>
        <begin position="96"/>
        <end position="129"/>
    </location>
</feature>
<evidence type="ECO:0000313" key="4">
    <source>
        <dbReference type="EMBL" id="KAJ8602863.1"/>
    </source>
</evidence>
<reference evidence="4" key="1">
    <citation type="submission" date="2023-01" db="EMBL/GenBank/DDBJ databases">
        <title>Metagenome sequencing of chrysophaentin producing Chrysophaeum taylorii.</title>
        <authorList>
            <person name="Davison J."/>
            <person name="Bewley C."/>
        </authorList>
    </citation>
    <scope>NUCLEOTIDE SEQUENCE</scope>
    <source>
        <strain evidence="4">NIES-1699</strain>
    </source>
</reference>
<dbReference type="PROSITE" id="PS00678">
    <property type="entry name" value="WD_REPEATS_1"/>
    <property type="match status" value="2"/>
</dbReference>
<dbReference type="AlphaFoldDB" id="A0AAD7UFR0"/>
<feature type="repeat" description="WD" evidence="3">
    <location>
        <begin position="228"/>
        <end position="259"/>
    </location>
</feature>
<gene>
    <name evidence="4" type="ORF">CTAYLR_008945</name>
</gene>
<protein>
    <submittedName>
        <fullName evidence="4">Uncharacterized protein</fullName>
    </submittedName>
</protein>
<dbReference type="Pfam" id="PF00400">
    <property type="entry name" value="WD40"/>
    <property type="match status" value="4"/>
</dbReference>
<evidence type="ECO:0000256" key="1">
    <source>
        <dbReference type="ARBA" id="ARBA00022574"/>
    </source>
</evidence>
<dbReference type="InterPro" id="IPR015943">
    <property type="entry name" value="WD40/YVTN_repeat-like_dom_sf"/>
</dbReference>
<sequence length="443" mass="49418">MITWRSSFEETTVKKVGRWVLCVAVDSNNLVDATERGAGIVDLKSKERLCRVESHYVRAVALSPNEAVPLMVASHSRKINVWNLADRREPTLATTFDGHRDNVCAITFAPDGAFVASASWDSTVKLWEVGSLFCYINTLRGLGFKSKIRDVAISRAWVLACASDDRTATLWDVRSPTDPIHLCFVEDHGDSVRAVAFSLSRPIFATGSADAIVRLWDVHGPRKTFRILRGHTKMVEALAFSLNGILASASYDATIRLWDARYDDFDLVHILRGHRSYVNSVAFSPDGQYLVSGSNDGTAKVWDVHSGLRTVLVRLAVIQHAYELARRDVDINVPRLRELLDNATEDIALWIDDEDPDREKWPVDVGHYTVLSKVGGMTDDDLDKLLQLTAFMYQKGIPNVDDFGTEAARRRGIDFDLAAMMDFFDGPPDRSLVNTKSSICNIA</sequence>
<accession>A0AAD7UFR0</accession>
<dbReference type="PROSITE" id="PS50294">
    <property type="entry name" value="WD_REPEATS_REGION"/>
    <property type="match status" value="4"/>
</dbReference>
<dbReference type="PANTHER" id="PTHR22847:SF637">
    <property type="entry name" value="WD REPEAT DOMAIN 5B"/>
    <property type="match status" value="1"/>
</dbReference>
<dbReference type="InterPro" id="IPR020472">
    <property type="entry name" value="WD40_PAC1"/>
</dbReference>
<evidence type="ECO:0000256" key="2">
    <source>
        <dbReference type="ARBA" id="ARBA00022737"/>
    </source>
</evidence>
<proteinExistence type="predicted"/>
<feature type="repeat" description="WD" evidence="3">
    <location>
        <begin position="185"/>
        <end position="218"/>
    </location>
</feature>
<dbReference type="SUPFAM" id="SSF50978">
    <property type="entry name" value="WD40 repeat-like"/>
    <property type="match status" value="1"/>
</dbReference>
<dbReference type="CDD" id="cd00200">
    <property type="entry name" value="WD40"/>
    <property type="match status" value="1"/>
</dbReference>
<feature type="repeat" description="WD" evidence="3">
    <location>
        <begin position="271"/>
        <end position="312"/>
    </location>
</feature>
<keyword evidence="5" id="KW-1185">Reference proteome</keyword>
<dbReference type="Gene3D" id="2.130.10.10">
    <property type="entry name" value="YVTN repeat-like/Quinoprotein amine dehydrogenase"/>
    <property type="match status" value="2"/>
</dbReference>
<dbReference type="GO" id="GO:1990234">
    <property type="term" value="C:transferase complex"/>
    <property type="evidence" value="ECO:0007669"/>
    <property type="project" value="UniProtKB-ARBA"/>
</dbReference>
<dbReference type="InterPro" id="IPR036322">
    <property type="entry name" value="WD40_repeat_dom_sf"/>
</dbReference>
<dbReference type="InterPro" id="IPR019775">
    <property type="entry name" value="WD40_repeat_CS"/>
</dbReference>
<dbReference type="PRINTS" id="PR00320">
    <property type="entry name" value="GPROTEINBRPT"/>
</dbReference>
<dbReference type="PANTHER" id="PTHR22847">
    <property type="entry name" value="WD40 REPEAT PROTEIN"/>
    <property type="match status" value="1"/>
</dbReference>
<dbReference type="PROSITE" id="PS50082">
    <property type="entry name" value="WD_REPEATS_2"/>
    <property type="match status" value="4"/>
</dbReference>
<dbReference type="EMBL" id="JAQMWT010000365">
    <property type="protein sequence ID" value="KAJ8602863.1"/>
    <property type="molecule type" value="Genomic_DNA"/>
</dbReference>
<evidence type="ECO:0000256" key="3">
    <source>
        <dbReference type="PROSITE-ProRule" id="PRU00221"/>
    </source>
</evidence>
<organism evidence="4 5">
    <name type="scientific">Chrysophaeum taylorii</name>
    <dbReference type="NCBI Taxonomy" id="2483200"/>
    <lineage>
        <taxon>Eukaryota</taxon>
        <taxon>Sar</taxon>
        <taxon>Stramenopiles</taxon>
        <taxon>Ochrophyta</taxon>
        <taxon>Pelagophyceae</taxon>
        <taxon>Pelagomonadales</taxon>
        <taxon>Pelagomonadaceae</taxon>
        <taxon>Chrysophaeum</taxon>
    </lineage>
</organism>
<dbReference type="Proteomes" id="UP001230188">
    <property type="component" value="Unassembled WGS sequence"/>
</dbReference>
<comment type="caution">
    <text evidence="4">The sequence shown here is derived from an EMBL/GenBank/DDBJ whole genome shotgun (WGS) entry which is preliminary data.</text>
</comment>
<evidence type="ECO:0000313" key="5">
    <source>
        <dbReference type="Proteomes" id="UP001230188"/>
    </source>
</evidence>
<dbReference type="SMART" id="SM00320">
    <property type="entry name" value="WD40"/>
    <property type="match status" value="6"/>
</dbReference>
<keyword evidence="1 3" id="KW-0853">WD repeat</keyword>
<dbReference type="InterPro" id="IPR001680">
    <property type="entry name" value="WD40_rpt"/>
</dbReference>
<keyword evidence="2" id="KW-0677">Repeat</keyword>